<dbReference type="AlphaFoldDB" id="A0A381ZGW4"/>
<dbReference type="EMBL" id="UINC01021114">
    <property type="protein sequence ID" value="SVA87987.1"/>
    <property type="molecule type" value="Genomic_DNA"/>
</dbReference>
<organism evidence="1">
    <name type="scientific">marine metagenome</name>
    <dbReference type="NCBI Taxonomy" id="408172"/>
    <lineage>
        <taxon>unclassified sequences</taxon>
        <taxon>metagenomes</taxon>
        <taxon>ecological metagenomes</taxon>
    </lineage>
</organism>
<reference evidence="1" key="1">
    <citation type="submission" date="2018-05" db="EMBL/GenBank/DDBJ databases">
        <authorList>
            <person name="Lanie J.A."/>
            <person name="Ng W.-L."/>
            <person name="Kazmierczak K.M."/>
            <person name="Andrzejewski T.M."/>
            <person name="Davidsen T.M."/>
            <person name="Wayne K.J."/>
            <person name="Tettelin H."/>
            <person name="Glass J.I."/>
            <person name="Rusch D."/>
            <person name="Podicherti R."/>
            <person name="Tsui H.-C.T."/>
            <person name="Winkler M.E."/>
        </authorList>
    </citation>
    <scope>NUCLEOTIDE SEQUENCE</scope>
</reference>
<protein>
    <submittedName>
        <fullName evidence="1">Uncharacterized protein</fullName>
    </submittedName>
</protein>
<sequence length="49" mass="5397">MGKVLVPHQRDGLMAWLSNYRQDVGSGPGEQVRDSSWCMLPDADLLPGL</sequence>
<name>A0A381ZGW4_9ZZZZ</name>
<accession>A0A381ZGW4</accession>
<proteinExistence type="predicted"/>
<gene>
    <name evidence="1" type="ORF">METZ01_LOCUS140841</name>
</gene>
<evidence type="ECO:0000313" key="1">
    <source>
        <dbReference type="EMBL" id="SVA87987.1"/>
    </source>
</evidence>